<dbReference type="AlphaFoldDB" id="A0A1J4JL77"/>
<evidence type="ECO:0000256" key="1">
    <source>
        <dbReference type="SAM" id="MobiDB-lite"/>
    </source>
</evidence>
<proteinExistence type="predicted"/>
<keyword evidence="3" id="KW-1185">Reference proteome</keyword>
<organism evidence="2 3">
    <name type="scientific">Tritrichomonas foetus</name>
    <dbReference type="NCBI Taxonomy" id="1144522"/>
    <lineage>
        <taxon>Eukaryota</taxon>
        <taxon>Metamonada</taxon>
        <taxon>Parabasalia</taxon>
        <taxon>Tritrichomonadida</taxon>
        <taxon>Tritrichomonadidae</taxon>
        <taxon>Tritrichomonas</taxon>
    </lineage>
</organism>
<dbReference type="VEuPathDB" id="TrichDB:TRFO_34450"/>
<accession>A0A1J4JL77</accession>
<feature type="compositionally biased region" description="Polar residues" evidence="1">
    <location>
        <begin position="32"/>
        <end position="44"/>
    </location>
</feature>
<dbReference type="EMBL" id="MLAK01001020">
    <property type="protein sequence ID" value="OHS99167.1"/>
    <property type="molecule type" value="Genomic_DNA"/>
</dbReference>
<evidence type="ECO:0000313" key="3">
    <source>
        <dbReference type="Proteomes" id="UP000179807"/>
    </source>
</evidence>
<protein>
    <submittedName>
        <fullName evidence="2">Uncharacterized protein</fullName>
    </submittedName>
</protein>
<dbReference type="RefSeq" id="XP_068352304.1">
    <property type="nucleotide sequence ID" value="XM_068509663.1"/>
</dbReference>
<reference evidence="2" key="1">
    <citation type="submission" date="2016-10" db="EMBL/GenBank/DDBJ databases">
        <authorList>
            <person name="Benchimol M."/>
            <person name="Almeida L.G."/>
            <person name="Vasconcelos A.T."/>
            <person name="Perreira-Neves A."/>
            <person name="Rosa I.A."/>
            <person name="Tasca T."/>
            <person name="Bogo M.R."/>
            <person name="de Souza W."/>
        </authorList>
    </citation>
    <scope>NUCLEOTIDE SEQUENCE [LARGE SCALE GENOMIC DNA]</scope>
    <source>
        <strain evidence="2">K</strain>
    </source>
</reference>
<evidence type="ECO:0000313" key="2">
    <source>
        <dbReference type="EMBL" id="OHS99167.1"/>
    </source>
</evidence>
<gene>
    <name evidence="2" type="ORF">TRFO_34450</name>
</gene>
<feature type="region of interest" description="Disordered" evidence="1">
    <location>
        <begin position="21"/>
        <end position="51"/>
    </location>
</feature>
<name>A0A1J4JL77_9EUKA</name>
<dbReference type="Proteomes" id="UP000179807">
    <property type="component" value="Unassembled WGS sequence"/>
</dbReference>
<sequence>MLFLILNTLTYSGFISYKNNKKARKSDEEKTQLPSPILPNSSGKKGSEKSLPYITSIKSPESIKSIKFIKAIRSPIADGEEKQSNSPYQVKYYIKSASQNMKKSEKPAHVIAAYRNAKQNVRPQESKTPSNSFRYYAKKAPKDSVYQTLSEASKTFARNSQPYQVKYIIQPNKNIIKPYPTLEPIQPRDTDSQQNSRPYQVKYVIQPNKNIVKPYPTLEPIQPRDTDSQQNSQPYQVKYVIQSNKHHHQKPIRKTNSQVSISPKYDYYVRTNKYTENKMPILSDIIPKEFFPHVEADKPLDQVESNANHITGQKVQSIPKIQTLYSQKKPIHYIQKEQQE</sequence>
<comment type="caution">
    <text evidence="2">The sequence shown here is derived from an EMBL/GenBank/DDBJ whole genome shotgun (WGS) entry which is preliminary data.</text>
</comment>
<dbReference type="GeneID" id="94844367"/>